<protein>
    <submittedName>
        <fullName evidence="3">Prolipoprotein p65</fullName>
    </submittedName>
</protein>
<organism evidence="3 4">
    <name type="scientific">Mesomycoplasma dispar</name>
    <dbReference type="NCBI Taxonomy" id="86660"/>
    <lineage>
        <taxon>Bacteria</taxon>
        <taxon>Bacillati</taxon>
        <taxon>Mycoplasmatota</taxon>
        <taxon>Mycoplasmoidales</taxon>
        <taxon>Metamycoplasmataceae</taxon>
        <taxon>Mesomycoplasma</taxon>
    </lineage>
</organism>
<evidence type="ECO:0000256" key="2">
    <source>
        <dbReference type="SAM" id="SignalP"/>
    </source>
</evidence>
<accession>A0AAJ5NL02</accession>
<dbReference type="KEGG" id="mds:MDIS_00635"/>
<keyword evidence="1" id="KW-0175">Coiled coil</keyword>
<keyword evidence="2" id="KW-0732">Signal</keyword>
<dbReference type="RefSeq" id="WP_052506190.1">
    <property type="nucleotide sequence ID" value="NZ_CP007229.1"/>
</dbReference>
<dbReference type="Proteomes" id="UP000289629">
    <property type="component" value="Chromosome"/>
</dbReference>
<dbReference type="InterPro" id="IPR036514">
    <property type="entry name" value="SGNH_hydro_sf"/>
</dbReference>
<proteinExistence type="predicted"/>
<dbReference type="EMBL" id="LR214971">
    <property type="protein sequence ID" value="VEU61295.1"/>
    <property type="molecule type" value="Genomic_DNA"/>
</dbReference>
<feature type="signal peptide" evidence="2">
    <location>
        <begin position="1"/>
        <end position="33"/>
    </location>
</feature>
<evidence type="ECO:0000313" key="3">
    <source>
        <dbReference type="EMBL" id="VEU61295.1"/>
    </source>
</evidence>
<feature type="chain" id="PRO_5042491446" evidence="2">
    <location>
        <begin position="34"/>
        <end position="576"/>
    </location>
</feature>
<evidence type="ECO:0000256" key="1">
    <source>
        <dbReference type="SAM" id="Coils"/>
    </source>
</evidence>
<gene>
    <name evidence="3" type="ORF">NCTC10125_00120</name>
</gene>
<evidence type="ECO:0000313" key="4">
    <source>
        <dbReference type="Proteomes" id="UP000289629"/>
    </source>
</evidence>
<sequence>MKSGNKNSFLSRKILKITTLTFAPFSVFSTLVAASCTQINSENSLLSKVNYLAIGDAAATGMSEETYRDFQGKMDEAGNLSGQSYPAFFAHFLQKLNKNSLVSYDNLAVNGTSVQNWLYLINPKKYPKGKLSQTFLNSNLTKNDKFNEIGAVFGELENQSFPNFIQKIKKANLLTVSLGFDEIFFTIMKKISIVPSNLPNIPDDLKKLLDQHKKNIEQTDSVKTKKDFKDEIDEKISELKEDFDNLIKELKSINSQLKINLIGIYFSPSSSITKFLRYVLHNDFKLDLDFFDKNIDKTNSAIREIALKNNVNYVDVYDKSLWNEKDSKFSATKLGVYPKLKGQKKIAHQLLLKLALDQNENNKNIDEFKKTSNFNDIVDGKLTYKNIIDISHFAKSNQELLEKLNQGEKTAEFIDKNSNFEKEQEEKIKDSKLTPTELFKNFISSDFSSDIDISKLFGNDPFFSQLFSNIPDSNSKTFLEKINFIAEILKPLFKNKETNFFDEIFKSFFEFIESITKPGKEDKISLLTFSFEILKKFSTLFVPQIGDKIKEALKHFEQISSKPKQTDEKKAKLAKK</sequence>
<dbReference type="SUPFAM" id="SSF52266">
    <property type="entry name" value="SGNH hydrolase"/>
    <property type="match status" value="1"/>
</dbReference>
<dbReference type="Gene3D" id="3.40.50.1110">
    <property type="entry name" value="SGNH hydrolase"/>
    <property type="match status" value="1"/>
</dbReference>
<dbReference type="AlphaFoldDB" id="A0AAJ5NL02"/>
<reference evidence="3 4" key="1">
    <citation type="submission" date="2019-01" db="EMBL/GenBank/DDBJ databases">
        <authorList>
            <consortium name="Pathogen Informatics"/>
        </authorList>
    </citation>
    <scope>NUCLEOTIDE SEQUENCE [LARGE SCALE GENOMIC DNA]</scope>
    <source>
        <strain evidence="3 4">NCTC10125</strain>
    </source>
</reference>
<feature type="coiled-coil region" evidence="1">
    <location>
        <begin position="229"/>
        <end position="256"/>
    </location>
</feature>
<name>A0AAJ5NL02_9BACT</name>